<dbReference type="PANTHER" id="PTHR42935">
    <property type="entry name" value="SLR0930 PROTEIN"/>
    <property type="match status" value="1"/>
</dbReference>
<proteinExistence type="predicted"/>
<dbReference type="PANTHER" id="PTHR42935:SF1">
    <property type="entry name" value="SLR0930 PROTEIN"/>
    <property type="match status" value="1"/>
</dbReference>
<keyword evidence="2" id="KW-1185">Reference proteome</keyword>
<dbReference type="EMBL" id="CP017634">
    <property type="protein sequence ID" value="ATW25140.1"/>
    <property type="molecule type" value="Genomic_DNA"/>
</dbReference>
<organism evidence="1 2">
    <name type="scientific">Formimonas warabiya</name>
    <dbReference type="NCBI Taxonomy" id="1761012"/>
    <lineage>
        <taxon>Bacteria</taxon>
        <taxon>Bacillati</taxon>
        <taxon>Bacillota</taxon>
        <taxon>Clostridia</taxon>
        <taxon>Eubacteriales</taxon>
        <taxon>Peptococcaceae</taxon>
        <taxon>Candidatus Formimonas</taxon>
    </lineage>
</organism>
<dbReference type="OrthoDB" id="9812140at2"/>
<gene>
    <name evidence="1" type="ORF">DCMF_10495</name>
</gene>
<dbReference type="InterPro" id="IPR008533">
    <property type="entry name" value="DUF815"/>
</dbReference>
<dbReference type="Pfam" id="PF05673">
    <property type="entry name" value="DUF815"/>
    <property type="match status" value="1"/>
</dbReference>
<dbReference type="CDD" id="cd00009">
    <property type="entry name" value="AAA"/>
    <property type="match status" value="1"/>
</dbReference>
<protein>
    <submittedName>
        <fullName evidence="1">Uncharacterized protein</fullName>
    </submittedName>
</protein>
<dbReference type="Proteomes" id="UP000323521">
    <property type="component" value="Chromosome"/>
</dbReference>
<evidence type="ECO:0000313" key="2">
    <source>
        <dbReference type="Proteomes" id="UP000323521"/>
    </source>
</evidence>
<evidence type="ECO:0000313" key="1">
    <source>
        <dbReference type="EMBL" id="ATW25140.1"/>
    </source>
</evidence>
<dbReference type="SUPFAM" id="SSF52540">
    <property type="entry name" value="P-loop containing nucleoside triphosphate hydrolases"/>
    <property type="match status" value="1"/>
</dbReference>
<dbReference type="Gene3D" id="3.40.50.300">
    <property type="entry name" value="P-loop containing nucleotide triphosphate hydrolases"/>
    <property type="match status" value="1"/>
</dbReference>
<reference evidence="1 2" key="1">
    <citation type="submission" date="2016-10" db="EMBL/GenBank/DDBJ databases">
        <title>Complete Genome Sequence of Peptococcaceae strain DCMF.</title>
        <authorList>
            <person name="Edwards R.J."/>
            <person name="Holland S.I."/>
            <person name="Deshpande N.P."/>
            <person name="Wong Y.K."/>
            <person name="Ertan H."/>
            <person name="Manefield M."/>
            <person name="Russell T.L."/>
            <person name="Lee M.J."/>
        </authorList>
    </citation>
    <scope>NUCLEOTIDE SEQUENCE [LARGE SCALE GENOMIC DNA]</scope>
    <source>
        <strain evidence="1 2">DCMF</strain>
    </source>
</reference>
<dbReference type="RefSeq" id="WP_148134392.1">
    <property type="nucleotide sequence ID" value="NZ_CP017634.1"/>
</dbReference>
<dbReference type="AlphaFoldDB" id="A0A3G1KRS2"/>
<accession>A0A3G1KRS2</accession>
<sequence>MREDHTITNSAKIHTHPEKLILYRHMRENSLMKKVQNLMGAVNQETVPSATRESLFFEICADLLKEAEKHHWEDNLWHHYLTLLIVQAENPFSRASAWGRGKNIGSGLVHLAVHDVGLLKELFDLDFRLLGSWVPSDIVDVLEYYPRGFSSPGPSGNGPYAERVAALTRSFPLAPPEELVQDLMGFYGAFGCGEMGWFASFRWDPDQGLVGIPYPDPVRLDDLIGYQQQKTVIIHNTEAFIKGNRANNILLYGERGTGKSSTIKALVNAYYPEGLRLLEVDKAQFPHFLKIMRCVRAYPQRFLVFIDDLSFERNETEYKYLKYILEGGMETLPDNVVIYATSNRRHLVQETWDEREGGDEVRAADALAEKLSLSDRFGLTVTFTSPDQEKYLEIVAGLAEKNGITLPLAELRERALHWERWHNGRSGRTAKQFINSLLAEQ</sequence>
<name>A0A3G1KRS2_FORW1</name>
<dbReference type="KEGG" id="fwa:DCMF_10495"/>
<dbReference type="InterPro" id="IPR027417">
    <property type="entry name" value="P-loop_NTPase"/>
</dbReference>